<evidence type="ECO:0000256" key="6">
    <source>
        <dbReference type="ARBA" id="ARBA00022692"/>
    </source>
</evidence>
<keyword evidence="12" id="KW-1185">Reference proteome</keyword>
<dbReference type="SUPFAM" id="SSF161098">
    <property type="entry name" value="MetI-like"/>
    <property type="match status" value="1"/>
</dbReference>
<feature type="transmembrane region" description="Helical" evidence="9">
    <location>
        <begin position="75"/>
        <end position="99"/>
    </location>
</feature>
<dbReference type="InterPro" id="IPR000515">
    <property type="entry name" value="MetI-like"/>
</dbReference>
<evidence type="ECO:0000313" key="12">
    <source>
        <dbReference type="Proteomes" id="UP000187166"/>
    </source>
</evidence>
<dbReference type="InterPro" id="IPR011867">
    <property type="entry name" value="ModB_ABC"/>
</dbReference>
<keyword evidence="5 10" id="KW-0500">Molybdenum</keyword>
<comment type="caution">
    <text evidence="11">The sequence shown here is derived from an EMBL/GenBank/DDBJ whole genome shotgun (WGS) entry which is preliminary data.</text>
</comment>
<dbReference type="CDD" id="cd06261">
    <property type="entry name" value="TM_PBP2"/>
    <property type="match status" value="1"/>
</dbReference>
<evidence type="ECO:0000256" key="2">
    <source>
        <dbReference type="ARBA" id="ARBA00007069"/>
    </source>
</evidence>
<dbReference type="EMBL" id="MJIH01000001">
    <property type="protein sequence ID" value="OLR64586.1"/>
    <property type="molecule type" value="Genomic_DNA"/>
</dbReference>
<organism evidence="11 12">
    <name type="scientific">Peptoniphilus porci</name>
    <dbReference type="NCBI Taxonomy" id="2652280"/>
    <lineage>
        <taxon>Bacteria</taxon>
        <taxon>Bacillati</taxon>
        <taxon>Bacillota</taxon>
        <taxon>Tissierellia</taxon>
        <taxon>Tissierellales</taxon>
        <taxon>Peptoniphilaceae</taxon>
        <taxon>Peptoniphilus</taxon>
    </lineage>
</organism>
<feature type="transmembrane region" description="Helical" evidence="9">
    <location>
        <begin position="42"/>
        <end position="63"/>
    </location>
</feature>
<gene>
    <name evidence="11" type="ORF">BIV18_03070</name>
</gene>
<sequence>MSPLLVSLLTALLASIINFFLGIGLAYLVMNMKKGRSLVDGFLTLSMVLPPTVVGFFLLIIFGKNSIIGKFLKSLGISIIFTPTAAVISAIVVSLPIMYRTSLGAFEQVSEDILFAAKTLGISKMKIFWKILLPLSVPGVFSGLILTFARALGEFGATIMIAGNIPGKTQTMSTAIYSAVQAGNRLLAFKWSITIIVISFSSMILANILSQKLFREN</sequence>
<evidence type="ECO:0000256" key="5">
    <source>
        <dbReference type="ARBA" id="ARBA00022505"/>
    </source>
</evidence>
<dbReference type="PANTHER" id="PTHR30183">
    <property type="entry name" value="MOLYBDENUM TRANSPORT SYSTEM PERMEASE PROTEIN MODB"/>
    <property type="match status" value="1"/>
</dbReference>
<protein>
    <recommendedName>
        <fullName evidence="10">Molybdenum transport system permease</fullName>
    </recommendedName>
</protein>
<proteinExistence type="inferred from homology"/>
<feature type="transmembrane region" description="Helical" evidence="9">
    <location>
        <begin position="188"/>
        <end position="209"/>
    </location>
</feature>
<dbReference type="RefSeq" id="WP_075659227.1">
    <property type="nucleotide sequence ID" value="NZ_JABDSR010000009.1"/>
</dbReference>
<keyword evidence="8 9" id="KW-0472">Membrane</keyword>
<dbReference type="AlphaFoldDB" id="A0A1U7LZ67"/>
<evidence type="ECO:0000313" key="11">
    <source>
        <dbReference type="EMBL" id="OLR64586.1"/>
    </source>
</evidence>
<keyword evidence="6 9" id="KW-0812">Transmembrane</keyword>
<dbReference type="PANTHER" id="PTHR30183:SF3">
    <property type="entry name" value="MOLYBDENUM TRANSPORT SYSTEM PERMEASE PROTEIN MODB"/>
    <property type="match status" value="1"/>
</dbReference>
<dbReference type="STRING" id="1465756.BIV18_03070"/>
<comment type="function">
    <text evidence="10">Part of the binding-protein-dependent transport system for molybdenum; probably responsible for the translocation of the substrate across the membrane.</text>
</comment>
<dbReference type="InterPro" id="IPR035906">
    <property type="entry name" value="MetI-like_sf"/>
</dbReference>
<dbReference type="Proteomes" id="UP000187166">
    <property type="component" value="Unassembled WGS sequence"/>
</dbReference>
<dbReference type="GO" id="GO:0015098">
    <property type="term" value="F:molybdate ion transmembrane transporter activity"/>
    <property type="evidence" value="ECO:0007669"/>
    <property type="project" value="UniProtKB-UniRule"/>
</dbReference>
<dbReference type="NCBIfam" id="TIGR02141">
    <property type="entry name" value="modB_ABC"/>
    <property type="match status" value="1"/>
</dbReference>
<dbReference type="Gene3D" id="1.10.3720.10">
    <property type="entry name" value="MetI-like"/>
    <property type="match status" value="1"/>
</dbReference>
<evidence type="ECO:0000256" key="7">
    <source>
        <dbReference type="ARBA" id="ARBA00022989"/>
    </source>
</evidence>
<accession>A0A1U7LZ67</accession>
<comment type="subcellular location">
    <subcellularLocation>
        <location evidence="1 9">Cell membrane</location>
        <topology evidence="1 9">Multi-pass membrane protein</topology>
    </subcellularLocation>
</comment>
<reference evidence="11 12" key="1">
    <citation type="journal article" date="2016" name="Appl. Environ. Microbiol.">
        <title>Function and Phylogeny of Bacterial Butyryl Coenzyme A:Acetate Transferases and Their Diversity in the Proximal Colon of Swine.</title>
        <authorList>
            <person name="Trachsel J."/>
            <person name="Bayles D.O."/>
            <person name="Looft T."/>
            <person name="Levine U.Y."/>
            <person name="Allen H.K."/>
        </authorList>
    </citation>
    <scope>NUCLEOTIDE SEQUENCE [LARGE SCALE GENOMIC DNA]</scope>
    <source>
        <strain evidence="11 12">35-6-1</strain>
    </source>
</reference>
<keyword evidence="4 10" id="KW-1003">Cell membrane</keyword>
<feature type="transmembrane region" description="Helical" evidence="9">
    <location>
        <begin position="127"/>
        <end position="149"/>
    </location>
</feature>
<dbReference type="PROSITE" id="PS50928">
    <property type="entry name" value="ABC_TM1"/>
    <property type="match status" value="1"/>
</dbReference>
<name>A0A1U7LZ67_9FIRM</name>
<evidence type="ECO:0000256" key="4">
    <source>
        <dbReference type="ARBA" id="ARBA00022475"/>
    </source>
</evidence>
<keyword evidence="3 9" id="KW-0813">Transport</keyword>
<evidence type="ECO:0000256" key="10">
    <source>
        <dbReference type="RuleBase" id="RU365097"/>
    </source>
</evidence>
<evidence type="ECO:0000256" key="3">
    <source>
        <dbReference type="ARBA" id="ARBA00022448"/>
    </source>
</evidence>
<dbReference type="GO" id="GO:0005886">
    <property type="term" value="C:plasma membrane"/>
    <property type="evidence" value="ECO:0007669"/>
    <property type="project" value="UniProtKB-SubCell"/>
</dbReference>
<accession>A0A848RKA1</accession>
<evidence type="ECO:0000256" key="1">
    <source>
        <dbReference type="ARBA" id="ARBA00004651"/>
    </source>
</evidence>
<feature type="transmembrane region" description="Helical" evidence="9">
    <location>
        <begin position="6"/>
        <end position="30"/>
    </location>
</feature>
<comment type="similarity">
    <text evidence="2 10">Belongs to the binding-protein-dependent transport system permease family. CysTW subfamily.</text>
</comment>
<keyword evidence="7 9" id="KW-1133">Transmembrane helix</keyword>
<evidence type="ECO:0000256" key="9">
    <source>
        <dbReference type="RuleBase" id="RU363032"/>
    </source>
</evidence>
<evidence type="ECO:0000256" key="8">
    <source>
        <dbReference type="ARBA" id="ARBA00023136"/>
    </source>
</evidence>
<dbReference type="Pfam" id="PF00528">
    <property type="entry name" value="BPD_transp_1"/>
    <property type="match status" value="1"/>
</dbReference>